<keyword evidence="2" id="KW-1185">Reference proteome</keyword>
<reference evidence="1" key="1">
    <citation type="submission" date="2021-02" db="EMBL/GenBank/DDBJ databases">
        <authorList>
            <person name="Dougan E. K."/>
            <person name="Rhodes N."/>
            <person name="Thang M."/>
            <person name="Chan C."/>
        </authorList>
    </citation>
    <scope>NUCLEOTIDE SEQUENCE</scope>
</reference>
<gene>
    <name evidence="1" type="ORF">SNEC2469_LOCUS1472</name>
</gene>
<evidence type="ECO:0000313" key="1">
    <source>
        <dbReference type="EMBL" id="CAE7198815.1"/>
    </source>
</evidence>
<dbReference type="Proteomes" id="UP000601435">
    <property type="component" value="Unassembled WGS sequence"/>
</dbReference>
<proteinExistence type="predicted"/>
<protein>
    <submittedName>
        <fullName evidence="1">Uncharacterized protein</fullName>
    </submittedName>
</protein>
<accession>A0A812J490</accession>
<comment type="caution">
    <text evidence="1">The sequence shown here is derived from an EMBL/GenBank/DDBJ whole genome shotgun (WGS) entry which is preliminary data.</text>
</comment>
<sequence length="73" mass="8494">MLCAMWFQPTRSSTTCWRPHPGPLGSTSLSMRSSPRLVRRPRRCINPSDRRRTSCCKLASRCRSFTWHQLGRS</sequence>
<evidence type="ECO:0000313" key="2">
    <source>
        <dbReference type="Proteomes" id="UP000601435"/>
    </source>
</evidence>
<dbReference type="AlphaFoldDB" id="A0A812J490"/>
<dbReference type="EMBL" id="CAJNJA010005798">
    <property type="protein sequence ID" value="CAE7198815.1"/>
    <property type="molecule type" value="Genomic_DNA"/>
</dbReference>
<organism evidence="1 2">
    <name type="scientific">Symbiodinium necroappetens</name>
    <dbReference type="NCBI Taxonomy" id="1628268"/>
    <lineage>
        <taxon>Eukaryota</taxon>
        <taxon>Sar</taxon>
        <taxon>Alveolata</taxon>
        <taxon>Dinophyceae</taxon>
        <taxon>Suessiales</taxon>
        <taxon>Symbiodiniaceae</taxon>
        <taxon>Symbiodinium</taxon>
    </lineage>
</organism>
<name>A0A812J490_9DINO</name>